<evidence type="ECO:0000313" key="2">
    <source>
        <dbReference type="EMBL" id="AVP96922.1"/>
    </source>
</evidence>
<dbReference type="SUPFAM" id="SSF53335">
    <property type="entry name" value="S-adenosyl-L-methionine-dependent methyltransferases"/>
    <property type="match status" value="1"/>
</dbReference>
<dbReference type="Gene3D" id="3.40.50.150">
    <property type="entry name" value="Vaccinia Virus protein VP39"/>
    <property type="match status" value="1"/>
</dbReference>
<reference evidence="2 3" key="1">
    <citation type="submission" date="2018-03" db="EMBL/GenBank/DDBJ databases">
        <title>Ahniella affigens gen. nov., sp. nov., a gammaproteobacterium isolated from sandy soil near a stream.</title>
        <authorList>
            <person name="Ko Y."/>
            <person name="Kim J.-H."/>
        </authorList>
    </citation>
    <scope>NUCLEOTIDE SEQUENCE [LARGE SCALE GENOMIC DNA]</scope>
    <source>
        <strain evidence="2 3">D13</strain>
    </source>
</reference>
<dbReference type="InterPro" id="IPR006342">
    <property type="entry name" value="FkbM_mtfrase"/>
</dbReference>
<dbReference type="InterPro" id="IPR029063">
    <property type="entry name" value="SAM-dependent_MTases_sf"/>
</dbReference>
<sequence>MLRALKSRIADHLRRRWGVPEMGDSLRRLQQAGFRPDHVLDIGAYQGDFAALVGAVWPAAAISCFEPQPGRAEAIQARFGSQSNIRAYPLVLGPKSGDTVELSLRETASSVLAEREQAAEATVQLVTRSLDDWQTDTQAPPAQLLKLDVQGYELAILQGGQRLLSAAEVLILEVNLLDIHVGVPLLDEVIAWLRSRDFVAFDVAGLTRRPLDRALWQVDLVFVRLDSNLRRDKRWQA</sequence>
<proteinExistence type="predicted"/>
<gene>
    <name evidence="2" type="ORF">C7S18_06785</name>
</gene>
<accession>A0A2P1PQ16</accession>
<reference evidence="2 3" key="2">
    <citation type="submission" date="2018-03" db="EMBL/GenBank/DDBJ databases">
        <authorList>
            <person name="Keele B.F."/>
        </authorList>
    </citation>
    <scope>NUCLEOTIDE SEQUENCE [LARGE SCALE GENOMIC DNA]</scope>
    <source>
        <strain evidence="2 3">D13</strain>
    </source>
</reference>
<keyword evidence="3" id="KW-1185">Reference proteome</keyword>
<evidence type="ECO:0000313" key="3">
    <source>
        <dbReference type="Proteomes" id="UP000241074"/>
    </source>
</evidence>
<dbReference type="PANTHER" id="PTHR36973">
    <property type="entry name" value="SLL1456 PROTEIN-RELATED"/>
    <property type="match status" value="1"/>
</dbReference>
<protein>
    <recommendedName>
        <fullName evidence="1">Methyltransferase FkbM domain-containing protein</fullName>
    </recommendedName>
</protein>
<dbReference type="PANTHER" id="PTHR36973:SF4">
    <property type="entry name" value="NODULATION PROTEIN"/>
    <property type="match status" value="1"/>
</dbReference>
<feature type="domain" description="Methyltransferase FkbM" evidence="1">
    <location>
        <begin position="41"/>
        <end position="199"/>
    </location>
</feature>
<evidence type="ECO:0000259" key="1">
    <source>
        <dbReference type="Pfam" id="PF05050"/>
    </source>
</evidence>
<dbReference type="GO" id="GO:0008171">
    <property type="term" value="F:O-methyltransferase activity"/>
    <property type="evidence" value="ECO:0007669"/>
    <property type="project" value="TreeGrafter"/>
</dbReference>
<dbReference type="Pfam" id="PF05050">
    <property type="entry name" value="Methyltransf_21"/>
    <property type="match status" value="1"/>
</dbReference>
<dbReference type="Proteomes" id="UP000241074">
    <property type="component" value="Chromosome"/>
</dbReference>
<dbReference type="EMBL" id="CP027860">
    <property type="protein sequence ID" value="AVP96922.1"/>
    <property type="molecule type" value="Genomic_DNA"/>
</dbReference>
<organism evidence="2 3">
    <name type="scientific">Ahniella affigens</name>
    <dbReference type="NCBI Taxonomy" id="2021234"/>
    <lineage>
        <taxon>Bacteria</taxon>
        <taxon>Pseudomonadati</taxon>
        <taxon>Pseudomonadota</taxon>
        <taxon>Gammaproteobacteria</taxon>
        <taxon>Lysobacterales</taxon>
        <taxon>Rhodanobacteraceae</taxon>
        <taxon>Ahniella</taxon>
    </lineage>
</organism>
<dbReference type="InterPro" id="IPR053188">
    <property type="entry name" value="FkbM_Methyltransferase"/>
</dbReference>
<name>A0A2P1PQ16_9GAMM</name>
<dbReference type="KEGG" id="xba:C7S18_06785"/>
<dbReference type="AlphaFoldDB" id="A0A2P1PQ16"/>
<dbReference type="NCBIfam" id="TIGR01444">
    <property type="entry name" value="fkbM_fam"/>
    <property type="match status" value="1"/>
</dbReference>
<dbReference type="OrthoDB" id="5329963at2"/>
<dbReference type="RefSeq" id="WP_106890847.1">
    <property type="nucleotide sequence ID" value="NZ_CP027860.1"/>
</dbReference>